<evidence type="ECO:0000256" key="15">
    <source>
        <dbReference type="SAM" id="SignalP"/>
    </source>
</evidence>
<dbReference type="Gene3D" id="2.40.180.10">
    <property type="entry name" value="Catalase core domain"/>
    <property type="match status" value="1"/>
</dbReference>
<dbReference type="InterPro" id="IPR024708">
    <property type="entry name" value="Catalase_AS"/>
</dbReference>
<feature type="binding site" description="axial binding residue" evidence="12">
    <location>
        <position position="396"/>
    </location>
    <ligand>
        <name>heme</name>
        <dbReference type="ChEBI" id="CHEBI:30413"/>
    </ligand>
    <ligandPart>
        <name>Fe</name>
        <dbReference type="ChEBI" id="CHEBI:18248"/>
    </ligandPart>
</feature>
<comment type="catalytic activity">
    <reaction evidence="10 13">
        <text>2 H2O2 = O2 + 2 H2O</text>
        <dbReference type="Rhea" id="RHEA:20309"/>
        <dbReference type="ChEBI" id="CHEBI:15377"/>
        <dbReference type="ChEBI" id="CHEBI:15379"/>
        <dbReference type="ChEBI" id="CHEBI:16240"/>
        <dbReference type="EC" id="1.11.1.6"/>
    </reaction>
</comment>
<keyword evidence="15" id="KW-0732">Signal</keyword>
<sequence>MRFTLLALALVGLARASCPYMEGGSFAFSNPPPHGHTKRQEATEITEQFLQQFYVNDNDTDMTSDTGTFIADQDSLKAGVRGPTLLEDFIFRQKIMRFDHERVPERVVHARGAGAHGHFTSYGDWSNLTGASFLNSDGKQTPVFVRFSTVAGSRGSADTARDVHGFAVRFYTDEGNFDIVGNNIPIFFIQDAIRFPDLIHAVKPEPDREIPQAATGHDTAWDFFSRQPSALHTLFWAMSGWGIPRSYRHTNGFGVHTFRMVTDDGRSKLVKFHFKTLQGRASLVWEEAQVLAGINPDFHRRDLWDSIEAGRFPEWEFGVQIMDEEDVLAFGFDLLDPTKIIPEEIVPLTPLGKLVLDRNPVNYFAETEQVMFQVGHLVRGIDFTDDPLLQGRVFSYLDTQLSRHNGPNFEQLPINRPHIPVHNNHRDGAAQMDIHQNKYAYTPNGFSHDSPRQTTQYQGRGFFSAPVRTVSGQLSHNLSTTFDDVWSQPRLFYNSLIPVEKQFVVNAMRFEISQLSPVVQENVLIQLNRVSNEIAVQVARAIGLATPEPNTTYYHNNRTAEVTIFNTTLNRLDSLTVAVLATTTNEESVSQANDLASSLSSRLNVSTVVIAESLGENISQTYSVSNGASFDGIVVTAATVDLFVNGTASSLYPAGRPARLVSDAYRYGKPVAFFSDSDSQASPWEGTSIVEGPGVYVESDADSLVGAFESGLRTYRFVDRFAVDEGIDA</sequence>
<dbReference type="STRING" id="1442369.A0A0D2JIX2"/>
<keyword evidence="4 10" id="KW-0575">Peroxidase</keyword>
<feature type="active site" evidence="11">
    <location>
        <position position="182"/>
    </location>
</feature>
<dbReference type="AlphaFoldDB" id="A0A0D2JIX2"/>
<dbReference type="InterPro" id="IPR024712">
    <property type="entry name" value="Catalase_clade2"/>
</dbReference>
<evidence type="ECO:0000256" key="7">
    <source>
        <dbReference type="ARBA" id="ARBA00023002"/>
    </source>
</evidence>
<dbReference type="GO" id="GO:0004096">
    <property type="term" value="F:catalase activity"/>
    <property type="evidence" value="ECO:0007669"/>
    <property type="project" value="UniProtKB-UniRule"/>
</dbReference>
<dbReference type="InterPro" id="IPR011614">
    <property type="entry name" value="Catalase_core"/>
</dbReference>
<evidence type="ECO:0000256" key="13">
    <source>
        <dbReference type="RuleBase" id="RU000498"/>
    </source>
</evidence>
<dbReference type="InterPro" id="IPR043156">
    <property type="entry name" value="Catalase_clade2_helical"/>
</dbReference>
<feature type="domain" description="Catalase core" evidence="16">
    <location>
        <begin position="63"/>
        <end position="450"/>
    </location>
</feature>
<dbReference type="Proteomes" id="UP000053617">
    <property type="component" value="Unassembled WGS sequence"/>
</dbReference>
<dbReference type="GO" id="GO:0070301">
    <property type="term" value="P:cellular response to hydrogen peroxide"/>
    <property type="evidence" value="ECO:0007669"/>
    <property type="project" value="UniProtKB-ARBA"/>
</dbReference>
<dbReference type="InterPro" id="IPR029062">
    <property type="entry name" value="Class_I_gatase-like"/>
</dbReference>
<dbReference type="PROSITE" id="PS00437">
    <property type="entry name" value="CATALASE_1"/>
    <property type="match status" value="1"/>
</dbReference>
<dbReference type="PRINTS" id="PR00067">
    <property type="entry name" value="CATALASE"/>
</dbReference>
<dbReference type="SUPFAM" id="SSF56634">
    <property type="entry name" value="Heme-dependent catalase-like"/>
    <property type="match status" value="1"/>
</dbReference>
<dbReference type="OrthoDB" id="6880011at2759"/>
<evidence type="ECO:0000256" key="12">
    <source>
        <dbReference type="PIRSR" id="PIRSR038927-2"/>
    </source>
</evidence>
<accession>A0A0D2JIX2</accession>
<dbReference type="PANTHER" id="PTHR42821:SF3">
    <property type="entry name" value="CATALASE B"/>
    <property type="match status" value="1"/>
</dbReference>
<dbReference type="PANTHER" id="PTHR42821">
    <property type="entry name" value="CATALASE"/>
    <property type="match status" value="1"/>
</dbReference>
<evidence type="ECO:0000256" key="5">
    <source>
        <dbReference type="ARBA" id="ARBA00022617"/>
    </source>
</evidence>
<keyword evidence="8 10" id="KW-0408">Iron</keyword>
<dbReference type="VEuPathDB" id="FungiDB:Z518_00444"/>
<dbReference type="Pfam" id="PF18011">
    <property type="entry name" value="Catalase_C"/>
    <property type="match status" value="1"/>
</dbReference>
<keyword evidence="6 10" id="KW-0479">Metal-binding</keyword>
<comment type="similarity">
    <text evidence="2 10 13">Belongs to the catalase family.</text>
</comment>
<evidence type="ECO:0000313" key="17">
    <source>
        <dbReference type="EMBL" id="KIX09365.1"/>
    </source>
</evidence>
<keyword evidence="5 10" id="KW-0349">Heme</keyword>
<dbReference type="Pfam" id="PF00199">
    <property type="entry name" value="Catalase"/>
    <property type="match status" value="1"/>
</dbReference>
<dbReference type="InterPro" id="IPR018028">
    <property type="entry name" value="Catalase"/>
</dbReference>
<dbReference type="Pfam" id="PF06628">
    <property type="entry name" value="Catalase-rel"/>
    <property type="match status" value="1"/>
</dbReference>
<gene>
    <name evidence="17" type="ORF">Z518_00444</name>
</gene>
<comment type="cofactor">
    <cofactor evidence="1 10 12">
        <name>heme</name>
        <dbReference type="ChEBI" id="CHEBI:30413"/>
    </cofactor>
</comment>
<dbReference type="InterPro" id="IPR002226">
    <property type="entry name" value="Catalase_haem_BS"/>
</dbReference>
<organism evidence="17 18">
    <name type="scientific">Rhinocladiella mackenziei CBS 650.93</name>
    <dbReference type="NCBI Taxonomy" id="1442369"/>
    <lineage>
        <taxon>Eukaryota</taxon>
        <taxon>Fungi</taxon>
        <taxon>Dikarya</taxon>
        <taxon>Ascomycota</taxon>
        <taxon>Pezizomycotina</taxon>
        <taxon>Eurotiomycetes</taxon>
        <taxon>Chaetothyriomycetidae</taxon>
        <taxon>Chaetothyriales</taxon>
        <taxon>Herpotrichiellaceae</taxon>
        <taxon>Rhinocladiella</taxon>
    </lineage>
</organism>
<dbReference type="EC" id="1.11.1.6" evidence="3 10"/>
<evidence type="ECO:0000256" key="6">
    <source>
        <dbReference type="ARBA" id="ARBA00022723"/>
    </source>
</evidence>
<evidence type="ECO:0000256" key="10">
    <source>
        <dbReference type="PIRNR" id="PIRNR038927"/>
    </source>
</evidence>
<dbReference type="InterPro" id="IPR010582">
    <property type="entry name" value="Catalase_immune_responsive"/>
</dbReference>
<evidence type="ECO:0000256" key="3">
    <source>
        <dbReference type="ARBA" id="ARBA00012314"/>
    </source>
</evidence>
<evidence type="ECO:0000256" key="14">
    <source>
        <dbReference type="RuleBase" id="RU004142"/>
    </source>
</evidence>
<dbReference type="PIRSF" id="PIRSF038927">
    <property type="entry name" value="Catalase_clade2"/>
    <property type="match status" value="1"/>
</dbReference>
<dbReference type="Gene3D" id="1.20.1370.20">
    <property type="match status" value="1"/>
</dbReference>
<evidence type="ECO:0000256" key="8">
    <source>
        <dbReference type="ARBA" id="ARBA00023004"/>
    </source>
</evidence>
<evidence type="ECO:0000256" key="4">
    <source>
        <dbReference type="ARBA" id="ARBA00022559"/>
    </source>
</evidence>
<keyword evidence="9 10" id="KW-0376">Hydrogen peroxide</keyword>
<evidence type="ECO:0000256" key="9">
    <source>
        <dbReference type="ARBA" id="ARBA00023324"/>
    </source>
</evidence>
<dbReference type="GeneID" id="25288515"/>
<feature type="signal peptide" evidence="15">
    <location>
        <begin position="1"/>
        <end position="16"/>
    </location>
</feature>
<dbReference type="RefSeq" id="XP_013276501.1">
    <property type="nucleotide sequence ID" value="XM_013421047.1"/>
</dbReference>
<protein>
    <recommendedName>
        <fullName evidence="3 10">Catalase</fullName>
        <ecNumber evidence="3 10">1.11.1.6</ecNumber>
    </recommendedName>
</protein>
<reference evidence="17 18" key="1">
    <citation type="submission" date="2015-01" db="EMBL/GenBank/DDBJ databases">
        <title>The Genome Sequence of Rhinocladiella mackenzie CBS 650.93.</title>
        <authorList>
            <consortium name="The Broad Institute Genomics Platform"/>
            <person name="Cuomo C."/>
            <person name="de Hoog S."/>
            <person name="Gorbushina A."/>
            <person name="Stielow B."/>
            <person name="Teixiera M."/>
            <person name="Abouelleil A."/>
            <person name="Chapman S.B."/>
            <person name="Priest M."/>
            <person name="Young S.K."/>
            <person name="Wortman J."/>
            <person name="Nusbaum C."/>
            <person name="Birren B."/>
        </authorList>
    </citation>
    <scope>NUCLEOTIDE SEQUENCE [LARGE SCALE GENOMIC DNA]</scope>
    <source>
        <strain evidence="17 18">CBS 650.93</strain>
    </source>
</reference>
<dbReference type="InterPro" id="IPR041399">
    <property type="entry name" value="Catalase_large_C"/>
</dbReference>
<comment type="function">
    <text evidence="14">Catalyzes the degradation of hydrogen peroxide (H(2)O(2)) generated by peroxisomal oxidases to water and oxygen, thereby protecting cells from the toxic effects of hydrogen peroxide.</text>
</comment>
<dbReference type="GO" id="GO:0005829">
    <property type="term" value="C:cytosol"/>
    <property type="evidence" value="ECO:0007669"/>
    <property type="project" value="TreeGrafter"/>
</dbReference>
<comment type="function">
    <text evidence="10">Occurs in almost all aerobically respiring organisms and serves to protect cells from the toxic effects of hydrogen peroxide.</text>
</comment>
<dbReference type="SMART" id="SM01060">
    <property type="entry name" value="Catalase"/>
    <property type="match status" value="1"/>
</dbReference>
<evidence type="ECO:0000256" key="1">
    <source>
        <dbReference type="ARBA" id="ARBA00001971"/>
    </source>
</evidence>
<dbReference type="EMBL" id="KN847475">
    <property type="protein sequence ID" value="KIX09365.1"/>
    <property type="molecule type" value="Genomic_DNA"/>
</dbReference>
<feature type="active site" evidence="11">
    <location>
        <position position="109"/>
    </location>
</feature>
<proteinExistence type="inferred from homology"/>
<keyword evidence="7 10" id="KW-0560">Oxidoreductase</keyword>
<dbReference type="InterPro" id="IPR020835">
    <property type="entry name" value="Catalase_sf"/>
</dbReference>
<dbReference type="PROSITE" id="PS51402">
    <property type="entry name" value="CATALASE_3"/>
    <property type="match status" value="1"/>
</dbReference>
<dbReference type="GO" id="GO:0042744">
    <property type="term" value="P:hydrogen peroxide catabolic process"/>
    <property type="evidence" value="ECO:0007669"/>
    <property type="project" value="UniProtKB-UniRule"/>
</dbReference>
<evidence type="ECO:0000313" key="18">
    <source>
        <dbReference type="Proteomes" id="UP000053617"/>
    </source>
</evidence>
<dbReference type="HOGENOM" id="CLU_010645_3_0_1"/>
<evidence type="ECO:0000256" key="2">
    <source>
        <dbReference type="ARBA" id="ARBA00005329"/>
    </source>
</evidence>
<dbReference type="GO" id="GO:0020037">
    <property type="term" value="F:heme binding"/>
    <property type="evidence" value="ECO:0007669"/>
    <property type="project" value="UniProtKB-UniRule"/>
</dbReference>
<evidence type="ECO:0000256" key="11">
    <source>
        <dbReference type="PIRSR" id="PIRSR038927-1"/>
    </source>
</evidence>
<keyword evidence="18" id="KW-1185">Reference proteome</keyword>
<evidence type="ECO:0000259" key="16">
    <source>
        <dbReference type="SMART" id="SM01060"/>
    </source>
</evidence>
<dbReference type="PROSITE" id="PS00438">
    <property type="entry name" value="CATALASE_2"/>
    <property type="match status" value="1"/>
</dbReference>
<feature type="chain" id="PRO_5002245402" description="Catalase" evidence="15">
    <location>
        <begin position="17"/>
        <end position="729"/>
    </location>
</feature>
<dbReference type="Gene3D" id="3.40.50.880">
    <property type="match status" value="1"/>
</dbReference>
<name>A0A0D2JIX2_9EURO</name>
<dbReference type="GO" id="GO:0046872">
    <property type="term" value="F:metal ion binding"/>
    <property type="evidence" value="ECO:0007669"/>
    <property type="project" value="UniProtKB-KW"/>
</dbReference>
<dbReference type="FunFam" id="2.40.180.10:FF:000003">
    <property type="entry name" value="Catalase"/>
    <property type="match status" value="1"/>
</dbReference>